<comment type="similarity">
    <text evidence="2">Belongs to the sulfatase family.</text>
</comment>
<feature type="region of interest" description="Disordered" evidence="7">
    <location>
        <begin position="317"/>
        <end position="337"/>
    </location>
</feature>
<dbReference type="PANTHER" id="PTHR42693:SF42">
    <property type="entry name" value="ARYLSULFATASE G"/>
    <property type="match status" value="1"/>
</dbReference>
<dbReference type="InterPro" id="IPR017850">
    <property type="entry name" value="Alkaline_phosphatase_core_sf"/>
</dbReference>
<sequence length="402" mass="45521">MLKRDLFDSLEIRFLAAIVVRNHFGLPILLSQKDFAALKNTLLVFFVLCFSSLAYADLQRPNIVLIISDDQAWGDYSFMGHEAIQTPHLDRLARESLTFTRGYVPTSLCHPSLSSIISGLYPHQHGIVGNDPPWDGMKSGKPKPNRRIPPYLDTRKTYLNHLDAVTALPNYLSKLGYRSMQTGKWWEGNFQRGGFSDGMTIGDFTKDGRHGDAGLKIGRDTMEPIEDFLDSCTKDHSPYLLWYAPLLPHEPHNPPQRLLDKYKNKTDSLPMAKYWAMCEWFDETCGDFVQSIGDRGDAENTIIVYITDIGWINNRNKSGYAPRSKPSPNEGGGRTPMMIKWPKRMSPKFDQSTLVSSIDIVPTLLATVGVNPDPNLPRINLLDEKATQSRHRIYGEILDHDI</sequence>
<evidence type="ECO:0000313" key="9">
    <source>
        <dbReference type="EMBL" id="TWT82044.1"/>
    </source>
</evidence>
<comment type="cofactor">
    <cofactor evidence="1">
        <name>Ca(2+)</name>
        <dbReference type="ChEBI" id="CHEBI:29108"/>
    </cofactor>
</comment>
<evidence type="ECO:0000256" key="2">
    <source>
        <dbReference type="ARBA" id="ARBA00008779"/>
    </source>
</evidence>
<accession>A0A5C5Z411</accession>
<gene>
    <name evidence="9" type="primary">atsA_81</name>
    <name evidence="9" type="ORF">CA13_34990</name>
</gene>
<evidence type="ECO:0000256" key="4">
    <source>
        <dbReference type="ARBA" id="ARBA00022729"/>
    </source>
</evidence>
<proteinExistence type="inferred from homology"/>
<organism evidence="9 10">
    <name type="scientific">Novipirellula herctigrandis</name>
    <dbReference type="NCBI Taxonomy" id="2527986"/>
    <lineage>
        <taxon>Bacteria</taxon>
        <taxon>Pseudomonadati</taxon>
        <taxon>Planctomycetota</taxon>
        <taxon>Planctomycetia</taxon>
        <taxon>Pirellulales</taxon>
        <taxon>Pirellulaceae</taxon>
        <taxon>Novipirellula</taxon>
    </lineage>
</organism>
<protein>
    <submittedName>
        <fullName evidence="9">Arylsulfatase</fullName>
        <ecNumber evidence="9">3.1.6.1</ecNumber>
    </submittedName>
</protein>
<dbReference type="EMBL" id="SJPJ01000001">
    <property type="protein sequence ID" value="TWT82044.1"/>
    <property type="molecule type" value="Genomic_DNA"/>
</dbReference>
<dbReference type="InterPro" id="IPR000917">
    <property type="entry name" value="Sulfatase_N"/>
</dbReference>
<evidence type="ECO:0000256" key="7">
    <source>
        <dbReference type="SAM" id="MobiDB-lite"/>
    </source>
</evidence>
<keyword evidence="3" id="KW-0479">Metal-binding</keyword>
<dbReference type="EC" id="3.1.6.1" evidence="9"/>
<keyword evidence="6" id="KW-0106">Calcium</keyword>
<dbReference type="GO" id="GO:0046872">
    <property type="term" value="F:metal ion binding"/>
    <property type="evidence" value="ECO:0007669"/>
    <property type="project" value="UniProtKB-KW"/>
</dbReference>
<evidence type="ECO:0000256" key="5">
    <source>
        <dbReference type="ARBA" id="ARBA00022801"/>
    </source>
</evidence>
<name>A0A5C5Z411_9BACT</name>
<dbReference type="PANTHER" id="PTHR42693">
    <property type="entry name" value="ARYLSULFATASE FAMILY MEMBER"/>
    <property type="match status" value="1"/>
</dbReference>
<reference evidence="9 10" key="1">
    <citation type="submission" date="2019-02" db="EMBL/GenBank/DDBJ databases">
        <title>Deep-cultivation of Planctomycetes and their phenomic and genomic characterization uncovers novel biology.</title>
        <authorList>
            <person name="Wiegand S."/>
            <person name="Jogler M."/>
            <person name="Boedeker C."/>
            <person name="Pinto D."/>
            <person name="Vollmers J."/>
            <person name="Rivas-Marin E."/>
            <person name="Kohn T."/>
            <person name="Peeters S.H."/>
            <person name="Heuer A."/>
            <person name="Rast P."/>
            <person name="Oberbeckmann S."/>
            <person name="Bunk B."/>
            <person name="Jeske O."/>
            <person name="Meyerdierks A."/>
            <person name="Storesund J.E."/>
            <person name="Kallscheuer N."/>
            <person name="Luecker S."/>
            <person name="Lage O.M."/>
            <person name="Pohl T."/>
            <person name="Merkel B.J."/>
            <person name="Hornburger P."/>
            <person name="Mueller R.-W."/>
            <person name="Bruemmer F."/>
            <person name="Labrenz M."/>
            <person name="Spormann A.M."/>
            <person name="Op Den Camp H."/>
            <person name="Overmann J."/>
            <person name="Amann R."/>
            <person name="Jetten M.S.M."/>
            <person name="Mascher T."/>
            <person name="Medema M.H."/>
            <person name="Devos D.P."/>
            <person name="Kaster A.-K."/>
            <person name="Ovreas L."/>
            <person name="Rohde M."/>
            <person name="Galperin M.Y."/>
            <person name="Jogler C."/>
        </authorList>
    </citation>
    <scope>NUCLEOTIDE SEQUENCE [LARGE SCALE GENOMIC DNA]</scope>
    <source>
        <strain evidence="9 10">CA13</strain>
    </source>
</reference>
<dbReference type="Proteomes" id="UP000315010">
    <property type="component" value="Unassembled WGS sequence"/>
</dbReference>
<dbReference type="InterPro" id="IPR050738">
    <property type="entry name" value="Sulfatase"/>
</dbReference>
<evidence type="ECO:0000259" key="8">
    <source>
        <dbReference type="Pfam" id="PF00884"/>
    </source>
</evidence>
<keyword evidence="4" id="KW-0732">Signal</keyword>
<dbReference type="SUPFAM" id="SSF53649">
    <property type="entry name" value="Alkaline phosphatase-like"/>
    <property type="match status" value="1"/>
</dbReference>
<keyword evidence="5 9" id="KW-0378">Hydrolase</keyword>
<comment type="caution">
    <text evidence="9">The sequence shown here is derived from an EMBL/GenBank/DDBJ whole genome shotgun (WGS) entry which is preliminary data.</text>
</comment>
<keyword evidence="10" id="KW-1185">Reference proteome</keyword>
<dbReference type="RefSeq" id="WP_419194439.1">
    <property type="nucleotide sequence ID" value="NZ_SJPJ01000001.1"/>
</dbReference>
<dbReference type="Pfam" id="PF00884">
    <property type="entry name" value="Sulfatase"/>
    <property type="match status" value="1"/>
</dbReference>
<feature type="domain" description="Sulfatase N-terminal" evidence="8">
    <location>
        <begin position="61"/>
        <end position="370"/>
    </location>
</feature>
<evidence type="ECO:0000256" key="3">
    <source>
        <dbReference type="ARBA" id="ARBA00022723"/>
    </source>
</evidence>
<evidence type="ECO:0000256" key="6">
    <source>
        <dbReference type="ARBA" id="ARBA00022837"/>
    </source>
</evidence>
<dbReference type="AlphaFoldDB" id="A0A5C5Z411"/>
<dbReference type="Gene3D" id="3.40.720.10">
    <property type="entry name" value="Alkaline Phosphatase, subunit A"/>
    <property type="match status" value="1"/>
</dbReference>
<dbReference type="GO" id="GO:0004065">
    <property type="term" value="F:arylsulfatase activity"/>
    <property type="evidence" value="ECO:0007669"/>
    <property type="project" value="UniProtKB-EC"/>
</dbReference>
<evidence type="ECO:0000256" key="1">
    <source>
        <dbReference type="ARBA" id="ARBA00001913"/>
    </source>
</evidence>
<evidence type="ECO:0000313" key="10">
    <source>
        <dbReference type="Proteomes" id="UP000315010"/>
    </source>
</evidence>